<proteinExistence type="predicted"/>
<gene>
    <name evidence="1" type="ORF">VFH_III061720</name>
</gene>
<evidence type="ECO:0000313" key="2">
    <source>
        <dbReference type="Proteomes" id="UP001157006"/>
    </source>
</evidence>
<keyword evidence="2" id="KW-1185">Reference proteome</keyword>
<name>A0AAV0ZWW4_VICFA</name>
<evidence type="ECO:0000313" key="1">
    <source>
        <dbReference type="EMBL" id="CAI8602891.1"/>
    </source>
</evidence>
<accession>A0AAV0ZWW4</accession>
<dbReference type="AlphaFoldDB" id="A0AAV0ZWW4"/>
<organism evidence="1 2">
    <name type="scientific">Vicia faba</name>
    <name type="common">Broad bean</name>
    <name type="synonym">Faba vulgaris</name>
    <dbReference type="NCBI Taxonomy" id="3906"/>
    <lineage>
        <taxon>Eukaryota</taxon>
        <taxon>Viridiplantae</taxon>
        <taxon>Streptophyta</taxon>
        <taxon>Embryophyta</taxon>
        <taxon>Tracheophyta</taxon>
        <taxon>Spermatophyta</taxon>
        <taxon>Magnoliopsida</taxon>
        <taxon>eudicotyledons</taxon>
        <taxon>Gunneridae</taxon>
        <taxon>Pentapetalae</taxon>
        <taxon>rosids</taxon>
        <taxon>fabids</taxon>
        <taxon>Fabales</taxon>
        <taxon>Fabaceae</taxon>
        <taxon>Papilionoideae</taxon>
        <taxon>50 kb inversion clade</taxon>
        <taxon>NPAAA clade</taxon>
        <taxon>Hologalegina</taxon>
        <taxon>IRL clade</taxon>
        <taxon>Fabeae</taxon>
        <taxon>Vicia</taxon>
    </lineage>
</organism>
<dbReference type="EMBL" id="OX451738">
    <property type="protein sequence ID" value="CAI8602891.1"/>
    <property type="molecule type" value="Genomic_DNA"/>
</dbReference>
<protein>
    <submittedName>
        <fullName evidence="1">Uncharacterized protein</fullName>
    </submittedName>
</protein>
<reference evidence="1 2" key="1">
    <citation type="submission" date="2023-01" db="EMBL/GenBank/DDBJ databases">
        <authorList>
            <person name="Kreplak J."/>
        </authorList>
    </citation>
    <scope>NUCLEOTIDE SEQUENCE [LARGE SCALE GENOMIC DNA]</scope>
</reference>
<sequence length="127" mass="13940">MPPIVASTFVQEDHIPAMVISLEVVETIVPILTSKMGQPTTIVSDLFARRPSLSPSPSRRGRVIVCTLLLKESLFEDVSHILFRFGSLVSIIAAGLDNILGFGELSKEGDDLRMMCEVLEKQNSNVE</sequence>
<dbReference type="Proteomes" id="UP001157006">
    <property type="component" value="Chromosome 3"/>
</dbReference>